<feature type="chain" id="PRO_5044663606" description="DUF4440 domain-containing protein" evidence="1">
    <location>
        <begin position="18"/>
        <end position="245"/>
    </location>
</feature>
<comment type="caution">
    <text evidence="3">The sequence shown here is derived from an EMBL/GenBank/DDBJ whole genome shotgun (WGS) entry which is preliminary data.</text>
</comment>
<gene>
    <name evidence="2" type="ORF">GRI94_05295</name>
    <name evidence="3" type="ORF">GRI94_19385</name>
</gene>
<dbReference type="SUPFAM" id="SSF54427">
    <property type="entry name" value="NTF2-like"/>
    <property type="match status" value="1"/>
</dbReference>
<accession>A0A845AUH6</accession>
<evidence type="ECO:0008006" key="5">
    <source>
        <dbReference type="Google" id="ProtNLM"/>
    </source>
</evidence>
<protein>
    <recommendedName>
        <fullName evidence="5">DUF4440 domain-containing protein</fullName>
    </recommendedName>
</protein>
<dbReference type="PROSITE" id="PS51257">
    <property type="entry name" value="PROKAR_LIPOPROTEIN"/>
    <property type="match status" value="1"/>
</dbReference>
<evidence type="ECO:0000256" key="1">
    <source>
        <dbReference type="SAM" id="SignalP"/>
    </source>
</evidence>
<reference evidence="3 4" key="1">
    <citation type="submission" date="2019-12" db="EMBL/GenBank/DDBJ databases">
        <title>Genomic-based taxomic classification of the family Erythrobacteraceae.</title>
        <authorList>
            <person name="Xu L."/>
        </authorList>
    </citation>
    <scope>NUCLEOTIDE SEQUENCE [LARGE SCALE GENOMIC DNA]</scope>
    <source>
        <strain evidence="3 4">JCM 16677</strain>
    </source>
</reference>
<proteinExistence type="predicted"/>
<evidence type="ECO:0000313" key="3">
    <source>
        <dbReference type="EMBL" id="MXP34000.1"/>
    </source>
</evidence>
<dbReference type="AlphaFoldDB" id="A0A845AUH6"/>
<evidence type="ECO:0000313" key="4">
    <source>
        <dbReference type="Proteomes" id="UP000446786"/>
    </source>
</evidence>
<organism evidence="3 4">
    <name type="scientific">Parerythrobacter jejuensis</name>
    <dbReference type="NCBI Taxonomy" id="795812"/>
    <lineage>
        <taxon>Bacteria</taxon>
        <taxon>Pseudomonadati</taxon>
        <taxon>Pseudomonadota</taxon>
        <taxon>Alphaproteobacteria</taxon>
        <taxon>Sphingomonadales</taxon>
        <taxon>Erythrobacteraceae</taxon>
        <taxon>Parerythrobacter</taxon>
    </lineage>
</organism>
<keyword evidence="1" id="KW-0732">Signal</keyword>
<feature type="signal peptide" evidence="1">
    <location>
        <begin position="1"/>
        <end position="17"/>
    </location>
</feature>
<dbReference type="EMBL" id="WTYE01000001">
    <property type="protein sequence ID" value="MXP34000.1"/>
    <property type="molecule type" value="Genomic_DNA"/>
</dbReference>
<name>A0A845AUH6_9SPHN</name>
<dbReference type="RefSeq" id="WP_160778702.1">
    <property type="nucleotide sequence ID" value="NZ_BAAAZF010000001.1"/>
</dbReference>
<dbReference type="EMBL" id="WTYE01000001">
    <property type="protein sequence ID" value="MXP31240.1"/>
    <property type="molecule type" value="Genomic_DNA"/>
</dbReference>
<keyword evidence="4" id="KW-1185">Reference proteome</keyword>
<dbReference type="Proteomes" id="UP000446786">
    <property type="component" value="Unassembled WGS sequence"/>
</dbReference>
<dbReference type="Gene3D" id="3.10.450.50">
    <property type="match status" value="1"/>
</dbReference>
<sequence>MRRALAMTLALAVAACASQPNGPRGPRIAPGANPSAVVTTELAFARTVREEGFAKAYREFATDSAVIFDETGPRQVRDWLDGQSGDIGTMSWDPKRILMSCDGSVAASLGTFDHPLGLTGTYTTIWQRQANGDYRILIDFPSPGEEWSGLEDIIETHVAECDASTPDARARSYSPVYAEMDRDATAMNVQSVSGISQDTSFAWFAGHASPSDRGVMLSVFVDGAWKTFMGQRLEATDPNDPGIEE</sequence>
<evidence type="ECO:0000313" key="2">
    <source>
        <dbReference type="EMBL" id="MXP31240.1"/>
    </source>
</evidence>
<dbReference type="InterPro" id="IPR032710">
    <property type="entry name" value="NTF2-like_dom_sf"/>
</dbReference>
<dbReference type="OrthoDB" id="7201546at2"/>